<proteinExistence type="inferred from homology"/>
<evidence type="ECO:0000256" key="13">
    <source>
        <dbReference type="ARBA" id="ARBA00023242"/>
    </source>
</evidence>
<dbReference type="InterPro" id="IPR036236">
    <property type="entry name" value="Znf_C2H2_sf"/>
</dbReference>
<accession>A0A8C5FFG5</accession>
<feature type="compositionally biased region" description="Basic residues" evidence="15">
    <location>
        <begin position="291"/>
        <end position="304"/>
    </location>
</feature>
<dbReference type="Proteomes" id="UP000694546">
    <property type="component" value="Chromosome 12"/>
</dbReference>
<dbReference type="SMART" id="SM00355">
    <property type="entry name" value="ZnF_C2H2"/>
    <property type="match status" value="3"/>
</dbReference>
<dbReference type="PANTHER" id="PTHR23235:SF156">
    <property type="entry name" value="KRUPPEL-LIKE FACTOR 18"/>
    <property type="match status" value="1"/>
</dbReference>
<dbReference type="GeneTree" id="ENSGT00940000164495"/>
<dbReference type="GO" id="GO:0008270">
    <property type="term" value="F:zinc ion binding"/>
    <property type="evidence" value="ECO:0007669"/>
    <property type="project" value="UniProtKB-KW"/>
</dbReference>
<evidence type="ECO:0000256" key="1">
    <source>
        <dbReference type="ARBA" id="ARBA00004123"/>
    </source>
</evidence>
<evidence type="ECO:0000256" key="6">
    <source>
        <dbReference type="ARBA" id="ARBA00022771"/>
    </source>
</evidence>
<dbReference type="Pfam" id="PF00096">
    <property type="entry name" value="zf-C2H2"/>
    <property type="match status" value="3"/>
</dbReference>
<evidence type="ECO:0000259" key="16">
    <source>
        <dbReference type="PROSITE" id="PS50157"/>
    </source>
</evidence>
<gene>
    <name evidence="17" type="primary">klf2</name>
</gene>
<evidence type="ECO:0000256" key="3">
    <source>
        <dbReference type="ARBA" id="ARBA00022553"/>
    </source>
</evidence>
<evidence type="ECO:0000256" key="15">
    <source>
        <dbReference type="SAM" id="MobiDB-lite"/>
    </source>
</evidence>
<evidence type="ECO:0000256" key="10">
    <source>
        <dbReference type="ARBA" id="ARBA00023125"/>
    </source>
</evidence>
<dbReference type="PROSITE" id="PS00028">
    <property type="entry name" value="ZINC_FINGER_C2H2_1"/>
    <property type="match status" value="3"/>
</dbReference>
<dbReference type="GO" id="GO:0045893">
    <property type="term" value="P:positive regulation of DNA-templated transcription"/>
    <property type="evidence" value="ECO:0007669"/>
    <property type="project" value="UniProtKB-ARBA"/>
</dbReference>
<protein>
    <recommendedName>
        <fullName evidence="16">C2H2-type domain-containing protein</fullName>
    </recommendedName>
</protein>
<keyword evidence="8" id="KW-0832">Ubl conjugation</keyword>
<keyword evidence="4" id="KW-0479">Metal-binding</keyword>
<dbReference type="Ensembl" id="ENSGMOT00000056880.1">
    <property type="protein sequence ID" value="ENSGMOP00000032743.1"/>
    <property type="gene ID" value="ENSGMOG00000027059.1"/>
</dbReference>
<feature type="domain" description="C2H2-type" evidence="16">
    <location>
        <begin position="423"/>
        <end position="446"/>
    </location>
</feature>
<dbReference type="SUPFAM" id="SSF57667">
    <property type="entry name" value="beta-beta-alpha zinc fingers"/>
    <property type="match status" value="2"/>
</dbReference>
<reference evidence="17" key="1">
    <citation type="submission" date="2025-08" db="UniProtKB">
        <authorList>
            <consortium name="Ensembl"/>
        </authorList>
    </citation>
    <scope>IDENTIFICATION</scope>
</reference>
<dbReference type="FunFam" id="3.30.160.60:FF:000237">
    <property type="entry name" value="Krueppel-like factor 2"/>
    <property type="match status" value="1"/>
</dbReference>
<evidence type="ECO:0000256" key="2">
    <source>
        <dbReference type="ARBA" id="ARBA00006991"/>
    </source>
</evidence>
<dbReference type="PANTHER" id="PTHR23235">
    <property type="entry name" value="KRUEPPEL-LIKE TRANSCRIPTION FACTOR"/>
    <property type="match status" value="1"/>
</dbReference>
<name>A0A8C5FFG5_GADMO</name>
<keyword evidence="18" id="KW-1185">Reference proteome</keyword>
<evidence type="ECO:0000256" key="5">
    <source>
        <dbReference type="ARBA" id="ARBA00022737"/>
    </source>
</evidence>
<feature type="compositionally biased region" description="Basic residues" evidence="15">
    <location>
        <begin position="349"/>
        <end position="358"/>
    </location>
</feature>
<dbReference type="GO" id="GO:0005634">
    <property type="term" value="C:nucleus"/>
    <property type="evidence" value="ECO:0007669"/>
    <property type="project" value="UniProtKB-SubCell"/>
</dbReference>
<dbReference type="Gene3D" id="3.30.160.60">
    <property type="entry name" value="Classic Zinc Finger"/>
    <property type="match status" value="3"/>
</dbReference>
<comment type="subcellular location">
    <subcellularLocation>
        <location evidence="1">Nucleus</location>
    </subcellularLocation>
</comment>
<keyword evidence="7" id="KW-0862">Zinc</keyword>
<keyword evidence="3" id="KW-0597">Phosphoprotein</keyword>
<evidence type="ECO:0000256" key="11">
    <source>
        <dbReference type="ARBA" id="ARBA00023159"/>
    </source>
</evidence>
<dbReference type="FunFam" id="3.30.160.60:FF:000018">
    <property type="entry name" value="Krueppel-like factor 15"/>
    <property type="match status" value="1"/>
</dbReference>
<evidence type="ECO:0000256" key="7">
    <source>
        <dbReference type="ARBA" id="ARBA00022833"/>
    </source>
</evidence>
<reference evidence="17" key="2">
    <citation type="submission" date="2025-09" db="UniProtKB">
        <authorList>
            <consortium name="Ensembl"/>
        </authorList>
    </citation>
    <scope>IDENTIFICATION</scope>
</reference>
<dbReference type="OrthoDB" id="4748970at2759"/>
<evidence type="ECO:0000256" key="4">
    <source>
        <dbReference type="ARBA" id="ARBA00022723"/>
    </source>
</evidence>
<dbReference type="PROSITE" id="PS50157">
    <property type="entry name" value="ZINC_FINGER_C2H2_2"/>
    <property type="match status" value="3"/>
</dbReference>
<keyword evidence="9" id="KW-0805">Transcription regulation</keyword>
<keyword evidence="13" id="KW-0539">Nucleus</keyword>
<feature type="region of interest" description="Disordered" evidence="15">
    <location>
        <begin position="91"/>
        <end position="128"/>
    </location>
</feature>
<organism evidence="17 18">
    <name type="scientific">Gadus morhua</name>
    <name type="common">Atlantic cod</name>
    <dbReference type="NCBI Taxonomy" id="8049"/>
    <lineage>
        <taxon>Eukaryota</taxon>
        <taxon>Metazoa</taxon>
        <taxon>Chordata</taxon>
        <taxon>Craniata</taxon>
        <taxon>Vertebrata</taxon>
        <taxon>Euteleostomi</taxon>
        <taxon>Actinopterygii</taxon>
        <taxon>Neopterygii</taxon>
        <taxon>Teleostei</taxon>
        <taxon>Neoteleostei</taxon>
        <taxon>Acanthomorphata</taxon>
        <taxon>Zeiogadaria</taxon>
        <taxon>Gadariae</taxon>
        <taxon>Gadiformes</taxon>
        <taxon>Gadoidei</taxon>
        <taxon>Gadidae</taxon>
        <taxon>Gadus</taxon>
    </lineage>
</organism>
<dbReference type="KEGG" id="gmh:115555900"/>
<feature type="compositionally biased region" description="Polar residues" evidence="15">
    <location>
        <begin position="106"/>
        <end position="116"/>
    </location>
</feature>
<evidence type="ECO:0000256" key="12">
    <source>
        <dbReference type="ARBA" id="ARBA00023163"/>
    </source>
</evidence>
<feature type="compositionally biased region" description="Basic residues" evidence="15">
    <location>
        <begin position="93"/>
        <end position="104"/>
    </location>
</feature>
<keyword evidence="5" id="KW-0677">Repeat</keyword>
<dbReference type="CDD" id="cd21583">
    <property type="entry name" value="KLF2_N"/>
    <property type="match status" value="1"/>
</dbReference>
<dbReference type="GO" id="GO:0000981">
    <property type="term" value="F:DNA-binding transcription factor activity, RNA polymerase II-specific"/>
    <property type="evidence" value="ECO:0007669"/>
    <property type="project" value="TreeGrafter"/>
</dbReference>
<dbReference type="InterPro" id="IPR013087">
    <property type="entry name" value="Znf_C2H2_type"/>
</dbReference>
<comment type="similarity">
    <text evidence="2">Belongs to the krueppel C2H2-type zinc-finger protein family.</text>
</comment>
<feature type="region of interest" description="Disordered" evidence="15">
    <location>
        <begin position="317"/>
        <end position="358"/>
    </location>
</feature>
<evidence type="ECO:0000256" key="9">
    <source>
        <dbReference type="ARBA" id="ARBA00023015"/>
    </source>
</evidence>
<dbReference type="RefSeq" id="XP_030228802.1">
    <property type="nucleotide sequence ID" value="XM_030372942.1"/>
</dbReference>
<feature type="domain" description="C2H2-type" evidence="16">
    <location>
        <begin position="363"/>
        <end position="392"/>
    </location>
</feature>
<keyword evidence="10" id="KW-0238">DNA-binding</keyword>
<feature type="region of interest" description="Disordered" evidence="15">
    <location>
        <begin position="290"/>
        <end position="309"/>
    </location>
</feature>
<evidence type="ECO:0000313" key="18">
    <source>
        <dbReference type="Proteomes" id="UP000694546"/>
    </source>
</evidence>
<sequence>MASSGTMLPSISTFANHKEKSWEDRFKVELGNLDPVMIDSEGPGGKEVEDLEFLDLEFILANSVASDLGSSSAHGLDESFRHQEDPCAASMYQHHHHQHQHHHQQPPNYASLQPEISSPPPPYNNNSSLMAELLHSDVVDPGFCGSGSPSNGIQGRFLVSTSPFHSGTQDLLFAEPLGIKVEPASPLDTSSSSSPSYGSVLAMVPQNCTKIKHEGSVSCMMSFEPQPRSATSPQAAVGSMTPPLSPVDLMSSEGHQQQMCRATSLTYPQGFHPHHRTPTGGYPGMQLPFPHPHHHHPHSHHHHQFPGMYHGEDAALGMQQQQQQQGPGSQRVLLTPPSSPLEMLDTKPKRGRRSWPRKRTATHTCTYAGCGKTYTKSSHLKAHHRTHTGEKPYHCSWEGCGWKFARSDELTRHFRKHTGHRPFQCHLCERAFSRSDHLALHMKRHM</sequence>
<dbReference type="GeneID" id="115555900"/>
<evidence type="ECO:0000313" key="17">
    <source>
        <dbReference type="Ensembl" id="ENSGMOP00000032743.1"/>
    </source>
</evidence>
<feature type="domain" description="C2H2-type" evidence="16">
    <location>
        <begin position="393"/>
        <end position="422"/>
    </location>
</feature>
<dbReference type="GO" id="GO:0000978">
    <property type="term" value="F:RNA polymerase II cis-regulatory region sequence-specific DNA binding"/>
    <property type="evidence" value="ECO:0007669"/>
    <property type="project" value="TreeGrafter"/>
</dbReference>
<keyword evidence="12" id="KW-0804">Transcription</keyword>
<evidence type="ECO:0000256" key="14">
    <source>
        <dbReference type="PROSITE-ProRule" id="PRU00042"/>
    </source>
</evidence>
<dbReference type="AlphaFoldDB" id="A0A8C5FFG5"/>
<dbReference type="FunFam" id="3.30.160.60:FF:000446">
    <property type="entry name" value="Zinc finger protein"/>
    <property type="match status" value="1"/>
</dbReference>
<keyword evidence="6 14" id="KW-0863">Zinc-finger</keyword>
<keyword evidence="11" id="KW-0010">Activator</keyword>
<evidence type="ECO:0000256" key="8">
    <source>
        <dbReference type="ARBA" id="ARBA00022843"/>
    </source>
</evidence>